<proteinExistence type="predicted"/>
<feature type="region of interest" description="Disordered" evidence="1">
    <location>
        <begin position="469"/>
        <end position="734"/>
    </location>
</feature>
<feature type="compositionally biased region" description="Basic and acidic residues" evidence="1">
    <location>
        <begin position="671"/>
        <end position="682"/>
    </location>
</feature>
<evidence type="ECO:0000313" key="2">
    <source>
        <dbReference type="EMBL" id="KIJ35750.1"/>
    </source>
</evidence>
<feature type="compositionally biased region" description="Polar residues" evidence="1">
    <location>
        <begin position="506"/>
        <end position="515"/>
    </location>
</feature>
<feature type="compositionally biased region" description="Basic and acidic residues" evidence="1">
    <location>
        <begin position="231"/>
        <end position="259"/>
    </location>
</feature>
<feature type="region of interest" description="Disordered" evidence="1">
    <location>
        <begin position="33"/>
        <end position="68"/>
    </location>
</feature>
<feature type="region of interest" description="Disordered" evidence="1">
    <location>
        <begin position="112"/>
        <end position="310"/>
    </location>
</feature>
<feature type="compositionally biased region" description="Polar residues" evidence="1">
    <location>
        <begin position="480"/>
        <end position="489"/>
    </location>
</feature>
<name>A0A0C9VDT0_SPHS4</name>
<feature type="region of interest" description="Disordered" evidence="1">
    <location>
        <begin position="364"/>
        <end position="403"/>
    </location>
</feature>
<evidence type="ECO:0000256" key="1">
    <source>
        <dbReference type="SAM" id="MobiDB-lite"/>
    </source>
</evidence>
<accession>A0A0C9VDT0</accession>
<feature type="compositionally biased region" description="Basic and acidic residues" evidence="1">
    <location>
        <begin position="271"/>
        <end position="285"/>
    </location>
</feature>
<organism evidence="2 3">
    <name type="scientific">Sphaerobolus stellatus (strain SS14)</name>
    <dbReference type="NCBI Taxonomy" id="990650"/>
    <lineage>
        <taxon>Eukaryota</taxon>
        <taxon>Fungi</taxon>
        <taxon>Dikarya</taxon>
        <taxon>Basidiomycota</taxon>
        <taxon>Agaricomycotina</taxon>
        <taxon>Agaricomycetes</taxon>
        <taxon>Phallomycetidae</taxon>
        <taxon>Geastrales</taxon>
        <taxon>Sphaerobolaceae</taxon>
        <taxon>Sphaerobolus</taxon>
    </lineage>
</organism>
<dbReference type="EMBL" id="KN837185">
    <property type="protein sequence ID" value="KIJ35750.1"/>
    <property type="molecule type" value="Genomic_DNA"/>
</dbReference>
<dbReference type="HOGENOM" id="CLU_027151_0_0_1"/>
<feature type="compositionally biased region" description="Polar residues" evidence="1">
    <location>
        <begin position="383"/>
        <end position="400"/>
    </location>
</feature>
<feature type="compositionally biased region" description="Low complexity" evidence="1">
    <location>
        <begin position="626"/>
        <end position="643"/>
    </location>
</feature>
<dbReference type="Proteomes" id="UP000054279">
    <property type="component" value="Unassembled WGS sequence"/>
</dbReference>
<feature type="compositionally biased region" description="Basic and acidic residues" evidence="1">
    <location>
        <begin position="702"/>
        <end position="716"/>
    </location>
</feature>
<feature type="compositionally biased region" description="Basic and acidic residues" evidence="1">
    <location>
        <begin position="196"/>
        <end position="205"/>
    </location>
</feature>
<evidence type="ECO:0008006" key="4">
    <source>
        <dbReference type="Google" id="ProtNLM"/>
    </source>
</evidence>
<feature type="compositionally biased region" description="Polar residues" evidence="1">
    <location>
        <begin position="293"/>
        <end position="305"/>
    </location>
</feature>
<sequence>MSNPPGTARNLTESRDEALRALRTVSGRLGEILDQSGVNDGTHRNESGELVNEEGLPIIDISEPVDELDTPSLTYATEYEEDTMPQRLTELAPEEREVERFRREKILQMLEAEEQREEQRSREEARKEMERARERIQEEMQKRMLNQSIELEKRRHAREMEKKMAKALISGLGEPEPATSSGQAKKKSVSFAEPPPSDKDHHSVETRVPLGSNWADAVAGRIPTRLNAARDPMKLEVVEKHPPVKTGVTERKPPSKTEEMSIDPASPSPETSKRERLKFVETAKDSDDESDMNDASSDSTVSLGSENEDVILSAEEHRKLALEYHRRRETLAASTGSLSLEDNELFSNKKPDPNNWEQEDVPLDATLVHPPPKPPVSKFKASLTESNDISTAGPSTQPVNGATFGKVVLPPDALRNNIRMGKLVDGQLVASPEDGEEIDREAEEEEQIRQLLLKSMEQYAGIAAEAMGPGVSPWVKTEDGGTTASSIGTPQPPPKVKPKTSRFKVNRTQVRSASGGNVVKEEPDLATHVAMPPPEAQSDSNTPLAVGGRSSPKADYFQETKSKPSLSSGDAIPMIVDSPSYNAPIGRTTANKSSGKSPITPPKPKPSSSSSQQPMVIDSPSFMSKSIIIDSPSFRPPSSSSTTQKPSAMPSMIVDSPSFPRSTAPTAQREAVSDKPISERKAPTVIPVPSSRPLRAPMTSGVRERVVERTSSRDDSSASGTAPKRISRFKAERD</sequence>
<protein>
    <recommendedName>
        <fullName evidence="4">DUF3835 domain-containing protein</fullName>
    </recommendedName>
</protein>
<feature type="compositionally biased region" description="Basic residues" evidence="1">
    <location>
        <begin position="496"/>
        <end position="505"/>
    </location>
</feature>
<dbReference type="OrthoDB" id="21413at2759"/>
<reference evidence="2 3" key="1">
    <citation type="submission" date="2014-06" db="EMBL/GenBank/DDBJ databases">
        <title>Evolutionary Origins and Diversification of the Mycorrhizal Mutualists.</title>
        <authorList>
            <consortium name="DOE Joint Genome Institute"/>
            <consortium name="Mycorrhizal Genomics Consortium"/>
            <person name="Kohler A."/>
            <person name="Kuo A."/>
            <person name="Nagy L.G."/>
            <person name="Floudas D."/>
            <person name="Copeland A."/>
            <person name="Barry K.W."/>
            <person name="Cichocki N."/>
            <person name="Veneault-Fourrey C."/>
            <person name="LaButti K."/>
            <person name="Lindquist E.A."/>
            <person name="Lipzen A."/>
            <person name="Lundell T."/>
            <person name="Morin E."/>
            <person name="Murat C."/>
            <person name="Riley R."/>
            <person name="Ohm R."/>
            <person name="Sun H."/>
            <person name="Tunlid A."/>
            <person name="Henrissat B."/>
            <person name="Grigoriev I.V."/>
            <person name="Hibbett D.S."/>
            <person name="Martin F."/>
        </authorList>
    </citation>
    <scope>NUCLEOTIDE SEQUENCE [LARGE SCALE GENOMIC DNA]</scope>
    <source>
        <strain evidence="2 3">SS14</strain>
    </source>
</reference>
<evidence type="ECO:0000313" key="3">
    <source>
        <dbReference type="Proteomes" id="UP000054279"/>
    </source>
</evidence>
<keyword evidence="3" id="KW-1185">Reference proteome</keyword>
<feature type="compositionally biased region" description="Basic and acidic residues" evidence="1">
    <location>
        <begin position="150"/>
        <end position="164"/>
    </location>
</feature>
<dbReference type="AlphaFoldDB" id="A0A0C9VDT0"/>
<gene>
    <name evidence="2" type="ORF">M422DRAFT_51366</name>
</gene>
<feature type="compositionally biased region" description="Basic and acidic residues" evidence="1">
    <location>
        <begin position="117"/>
        <end position="142"/>
    </location>
</feature>